<proteinExistence type="inferred from homology"/>
<accession>A0ABT3BN44</accession>
<dbReference type="Gene3D" id="1.10.150.20">
    <property type="entry name" value="5' to 3' exonuclease, C-terminal subdomain"/>
    <property type="match status" value="1"/>
</dbReference>
<dbReference type="EMBL" id="JAOXHL010000003">
    <property type="protein sequence ID" value="MCV3728658.1"/>
    <property type="molecule type" value="Genomic_DNA"/>
</dbReference>
<dbReference type="PANTHER" id="PTHR11076">
    <property type="entry name" value="DNA REPAIR POLYMERASE UMUC / TRANSFERASE FAMILY MEMBER"/>
    <property type="match status" value="1"/>
</dbReference>
<comment type="similarity">
    <text evidence="1">Belongs to the DNA polymerase type-Y family.</text>
</comment>
<dbReference type="InterPro" id="IPR022880">
    <property type="entry name" value="DNApol_IV"/>
</dbReference>
<dbReference type="InterPro" id="IPR017961">
    <property type="entry name" value="DNA_pol_Y-fam_little_finger"/>
</dbReference>
<dbReference type="RefSeq" id="WP_263821971.1">
    <property type="nucleotide sequence ID" value="NZ_JAOXHK010000003.1"/>
</dbReference>
<dbReference type="Gene3D" id="3.40.1170.60">
    <property type="match status" value="1"/>
</dbReference>
<dbReference type="CDD" id="cd03586">
    <property type="entry name" value="PolY_Pol_IV_kappa"/>
    <property type="match status" value="1"/>
</dbReference>
<dbReference type="Gene3D" id="3.30.1490.100">
    <property type="entry name" value="DNA polymerase, Y-family, little finger domain"/>
    <property type="match status" value="1"/>
</dbReference>
<keyword evidence="4" id="KW-1185">Reference proteome</keyword>
<protein>
    <submittedName>
        <fullName evidence="3">DNA polymerase IV</fullName>
    </submittedName>
</protein>
<dbReference type="InterPro" id="IPR001126">
    <property type="entry name" value="UmuC"/>
</dbReference>
<dbReference type="Proteomes" id="UP001208245">
    <property type="component" value="Unassembled WGS sequence"/>
</dbReference>
<dbReference type="InterPro" id="IPR050116">
    <property type="entry name" value="DNA_polymerase-Y"/>
</dbReference>
<dbReference type="Pfam" id="PF11799">
    <property type="entry name" value="IMS_C"/>
    <property type="match status" value="1"/>
</dbReference>
<comment type="caution">
    <text evidence="3">The sequence shown here is derived from an EMBL/GenBank/DDBJ whole genome shotgun (WGS) entry which is preliminary data.</text>
</comment>
<dbReference type="PROSITE" id="PS50173">
    <property type="entry name" value="UMUC"/>
    <property type="match status" value="1"/>
</dbReference>
<dbReference type="SUPFAM" id="SSF56672">
    <property type="entry name" value="DNA/RNA polymerases"/>
    <property type="match status" value="1"/>
</dbReference>
<dbReference type="Gene3D" id="3.30.70.270">
    <property type="match status" value="1"/>
</dbReference>
<dbReference type="PANTHER" id="PTHR11076:SF33">
    <property type="entry name" value="DNA POLYMERASE KAPPA"/>
    <property type="match status" value="1"/>
</dbReference>
<evidence type="ECO:0000313" key="3">
    <source>
        <dbReference type="EMBL" id="MCV3728658.1"/>
    </source>
</evidence>
<reference evidence="3 4" key="1">
    <citation type="journal article" date="2020" name="Int. J. Syst. Evol. Microbiol.">
        <title>Ureaplasma miroungigenitalium sp. nov. isolated from northern elephant seals (Mirounga angustirostris) and Ureaplasma zalophigenitalium sp. nov. isolated from California sea lions (Zalophus californianus).</title>
        <authorList>
            <person name="Volokhov D.V."/>
            <person name="Gulland F.M."/>
            <person name="Gao Y."/>
            <person name="Chizhikov V.E."/>
        </authorList>
    </citation>
    <scope>NUCLEOTIDE SEQUENCE [LARGE SCALE GENOMIC DNA]</scope>
    <source>
        <strain evidence="3 4">ES3182-GEN</strain>
    </source>
</reference>
<dbReference type="SUPFAM" id="SSF100879">
    <property type="entry name" value="Lesion bypass DNA polymerase (Y-family), little finger domain"/>
    <property type="match status" value="1"/>
</dbReference>
<organism evidence="3 4">
    <name type="scientific">Ureaplasma miroungigenitalium</name>
    <dbReference type="NCBI Taxonomy" id="1042321"/>
    <lineage>
        <taxon>Bacteria</taxon>
        <taxon>Bacillati</taxon>
        <taxon>Mycoplasmatota</taxon>
        <taxon>Mycoplasmoidales</taxon>
        <taxon>Mycoplasmoidaceae</taxon>
        <taxon>Ureaplasma</taxon>
    </lineage>
</organism>
<evidence type="ECO:0000313" key="4">
    <source>
        <dbReference type="Proteomes" id="UP001208245"/>
    </source>
</evidence>
<evidence type="ECO:0000256" key="1">
    <source>
        <dbReference type="ARBA" id="ARBA00010945"/>
    </source>
</evidence>
<name>A0ABT3BN44_9BACT</name>
<dbReference type="InterPro" id="IPR043128">
    <property type="entry name" value="Rev_trsase/Diguanyl_cyclase"/>
</dbReference>
<gene>
    <name evidence="3" type="ORF">OF376_02630</name>
</gene>
<dbReference type="Pfam" id="PF00817">
    <property type="entry name" value="IMS"/>
    <property type="match status" value="1"/>
</dbReference>
<evidence type="ECO:0000259" key="2">
    <source>
        <dbReference type="PROSITE" id="PS50173"/>
    </source>
</evidence>
<sequence>MSKSVILHIDIDAFFAQASLMTAHKNPDHPTVVCNIKSNHQIISTANYAARKYKIHAAMRLSEGLKAYPDLLVLPPDFDLYDDLSKRFYQIAYTYTSKVHIASIDELFMNVTDIVGDYHNNPAFLALDIQKRIYQTLGLQVSIGCSINYLLAKIATDLNKPNGITILMDTSCIEQTINPLDVAQVPYIGQKTTKILYAHNIHTCADLLNPENQTKVHLILGSAYFGLVSNLAGQTKVKMNTVLTSEHSISKSISFAPTDQERFIKKTALRLLEILYEDITHSQSVIKRISVYIKNAQFEQRSHQVQIPYYTNEWEILLYYFNKLFNKIWNDENIRLIGVSFSDIQKTNEVEQQTLLF</sequence>
<dbReference type="InterPro" id="IPR043502">
    <property type="entry name" value="DNA/RNA_pol_sf"/>
</dbReference>
<dbReference type="InterPro" id="IPR036775">
    <property type="entry name" value="DNA_pol_Y-fam_lit_finger_sf"/>
</dbReference>
<feature type="domain" description="UmuC" evidence="2">
    <location>
        <begin position="6"/>
        <end position="189"/>
    </location>
</feature>